<dbReference type="RefSeq" id="WP_174973516.1">
    <property type="nucleotide sequence ID" value="NZ_CABVQT010000006.1"/>
</dbReference>
<dbReference type="EMBL" id="CABVQT010000006">
    <property type="protein sequence ID" value="VWD17291.1"/>
    <property type="molecule type" value="Genomic_DNA"/>
</dbReference>
<evidence type="ECO:0000313" key="5">
    <source>
        <dbReference type="Proteomes" id="UP000494182"/>
    </source>
</evidence>
<dbReference type="InterPro" id="IPR014819">
    <property type="entry name" value="PriCT_2"/>
</dbReference>
<protein>
    <submittedName>
        <fullName evidence="4">Primase 2</fullName>
    </submittedName>
</protein>
<evidence type="ECO:0000313" key="4">
    <source>
        <dbReference type="EMBL" id="VWD17291.1"/>
    </source>
</evidence>
<dbReference type="InterPro" id="IPR009270">
    <property type="entry name" value="DUF927"/>
</dbReference>
<evidence type="ECO:0000259" key="3">
    <source>
        <dbReference type="Pfam" id="PF08707"/>
    </source>
</evidence>
<feature type="region of interest" description="Disordered" evidence="1">
    <location>
        <begin position="899"/>
        <end position="922"/>
    </location>
</feature>
<evidence type="ECO:0000259" key="2">
    <source>
        <dbReference type="Pfam" id="PF06048"/>
    </source>
</evidence>
<name>A0A6P2Y4W4_9BURK</name>
<organism evidence="4 5">
    <name type="scientific">Burkholderia contaminans</name>
    <dbReference type="NCBI Taxonomy" id="488447"/>
    <lineage>
        <taxon>Bacteria</taxon>
        <taxon>Pseudomonadati</taxon>
        <taxon>Pseudomonadota</taxon>
        <taxon>Betaproteobacteria</taxon>
        <taxon>Burkholderiales</taxon>
        <taxon>Burkholderiaceae</taxon>
        <taxon>Burkholderia</taxon>
        <taxon>Burkholderia cepacia complex</taxon>
    </lineage>
</organism>
<reference evidence="4 5" key="1">
    <citation type="submission" date="2019-09" db="EMBL/GenBank/DDBJ databases">
        <authorList>
            <person name="Depoorter E."/>
        </authorList>
    </citation>
    <scope>NUCLEOTIDE SEQUENCE [LARGE SCALE GENOMIC DNA]</scope>
    <source>
        <strain evidence="4">R-71171</strain>
    </source>
</reference>
<accession>A0A6P2Y4W4</accession>
<dbReference type="Proteomes" id="UP000494182">
    <property type="component" value="Unassembled WGS sequence"/>
</dbReference>
<gene>
    <name evidence="4" type="ORF">BCO71171_02941</name>
</gene>
<feature type="compositionally biased region" description="Basic and acidic residues" evidence="1">
    <location>
        <begin position="911"/>
        <end position="922"/>
    </location>
</feature>
<dbReference type="AlphaFoldDB" id="A0A6P2Y4W4"/>
<dbReference type="GO" id="GO:0016817">
    <property type="term" value="F:hydrolase activity, acting on acid anhydrides"/>
    <property type="evidence" value="ECO:0007669"/>
    <property type="project" value="InterPro"/>
</dbReference>
<dbReference type="Pfam" id="PF08707">
    <property type="entry name" value="PriCT_2"/>
    <property type="match status" value="1"/>
</dbReference>
<feature type="domain" description="Primase C-terminal 2" evidence="3">
    <location>
        <begin position="12"/>
        <end position="83"/>
    </location>
</feature>
<dbReference type="Pfam" id="PF06048">
    <property type="entry name" value="DUF927"/>
    <property type="match status" value="1"/>
</dbReference>
<feature type="domain" description="DUF927" evidence="2">
    <location>
        <begin position="389"/>
        <end position="663"/>
    </location>
</feature>
<sequence length="933" mass="100595">MNAVIDERQRIEAALSVVPPDIDRATWVRIAMALKSGLGDDGFDLFDSWSRGGQSYTKAAARDVWRSLNMDGGVTIATLYSIAREYGFDLKHRSVPAPSPILDPVEMERLRAARQQKNRRDEAAQLLKQRKTATNAAAVWEKASPARDDHPYLLRKGLGAPSTLREIDATVARNMLGYPPKSSTKSGGELLVGRILVGRIERAGNVTSLELIDEDGRKTALRGRGTKQGAYWVAAPETGGAQSKRIAIAEGIASALTHQALFPDDMAVASLTVGNLVKTAQAMRDAYPATPILIHGEIGNGSGEALAAAQAIRASLAYPDFGDERPEGATDINDLFALHGPEAVKACVEAAREIESNDKIDACAVFPGIEDRPCYRVYEDWQEIGGRKVKPGVYWHGTKAEKNDAPPVLIDKWISTPLRVLATTSNGEDAEYGRLLEILSPAGKRKKWAMPMSMLAGDGSEARGVLLSEGLIFDLNDKNAILRYVAAQMPAARMRAASITGWSGDAFVLPDIVIGAADIWFQASGRTAPYASAGTFNTWRDLAALAIDNPLLMLAFSAAFAGPLLGKLNIDGGGVHIYGDSSSGKTTALHAAVSVWGGPAFKRTWRATANGLEGTGSLHSDTLLALDELGEIDPKSLYEAAYALINGTGKTRANRHGEARQASRWRVFLLSTGELTIAGRMSAGGIEAKTGQELRILDVPVQGKFGLFDDLRGRSTGAALSDEVRNLAAQHYGHAGPRFVEALVQALKSGMNLSNELQPILEGFGVDGQERRAARTFAICGLAGELAARWKIVPWESGAATRAAKHAFGLWRQRRGTNGHSAEHVAILRSVSDFIDRHAEGRFSNIDGSADVVRDRAGFWKQEFERRLYLFQAGGLREALKGHDFERALKALESAGALAATDPGRRSKTTRTPDGHTPRLYHIDPAKLDADPL</sequence>
<proteinExistence type="predicted"/>
<evidence type="ECO:0000256" key="1">
    <source>
        <dbReference type="SAM" id="MobiDB-lite"/>
    </source>
</evidence>